<keyword evidence="2 5" id="KW-0694">RNA-binding</keyword>
<feature type="compositionally biased region" description="Basic and acidic residues" evidence="6">
    <location>
        <begin position="1"/>
        <end position="13"/>
    </location>
</feature>
<keyword evidence="10" id="KW-1185">Reference proteome</keyword>
<dbReference type="Gene3D" id="2.170.120.20">
    <property type="entry name" value="Ribosomal protein L25, beta domain"/>
    <property type="match status" value="1"/>
</dbReference>
<protein>
    <recommendedName>
        <fullName evidence="5">Large ribosomal subunit protein bL25</fullName>
    </recommendedName>
    <alternativeName>
        <fullName evidence="5">General stress protein CTC</fullName>
    </alternativeName>
</protein>
<dbReference type="InterPro" id="IPR020056">
    <property type="entry name" value="Rbsml_bL25/Gln-tRNA_synth_N"/>
</dbReference>
<sequence length="201" mass="22708">MEILKGEIREKNRTHYPKTKRQQGKIPGVLYGATINNMLFEVGELELNKEINKIGEHGTIELEINNEKHKTLIKELQREPVTHKIVHIDLEAVNNDKVVQTEIPLVFTGEKLAAKNGGIIQKERSSVKVQGKFEEIPKSIEVNLSTMNIGQVYRVADLEIAREISIVDDLNTVIAAVSRYSTGGLPEEEDEDENNEVIEEK</sequence>
<name>A0ABT4CN88_9CLOT</name>
<comment type="function">
    <text evidence="5">This is one of the proteins that binds to the 5S RNA in the ribosome where it forms part of the central protuberance.</text>
</comment>
<comment type="similarity">
    <text evidence="5">Belongs to the bacterial ribosomal protein bL25 family. CTC subfamily.</text>
</comment>
<keyword evidence="1 5" id="KW-0699">rRNA-binding</keyword>
<evidence type="ECO:0000256" key="2">
    <source>
        <dbReference type="ARBA" id="ARBA00022884"/>
    </source>
</evidence>
<evidence type="ECO:0000256" key="3">
    <source>
        <dbReference type="ARBA" id="ARBA00022980"/>
    </source>
</evidence>
<evidence type="ECO:0000313" key="9">
    <source>
        <dbReference type="EMBL" id="MCY6370519.1"/>
    </source>
</evidence>
<dbReference type="InterPro" id="IPR020930">
    <property type="entry name" value="Ribosomal_uL5_bac-type"/>
</dbReference>
<evidence type="ECO:0000259" key="8">
    <source>
        <dbReference type="Pfam" id="PF14693"/>
    </source>
</evidence>
<comment type="subunit">
    <text evidence="5">Part of the 50S ribosomal subunit; part of the 5S rRNA/L5/L18/L25 subcomplex. Contacts the 5S rRNA. Binds to the 5S rRNA independently of L5 and L18.</text>
</comment>
<dbReference type="InterPro" id="IPR037121">
    <property type="entry name" value="Ribosomal_bL25_C"/>
</dbReference>
<accession>A0ABT4CN88</accession>
<dbReference type="InterPro" id="IPR011035">
    <property type="entry name" value="Ribosomal_bL25/Gln-tRNA_synth"/>
</dbReference>
<evidence type="ECO:0000256" key="6">
    <source>
        <dbReference type="SAM" id="MobiDB-lite"/>
    </source>
</evidence>
<dbReference type="NCBIfam" id="TIGR00731">
    <property type="entry name" value="bL25_bact_ctc"/>
    <property type="match status" value="1"/>
</dbReference>
<keyword evidence="4 5" id="KW-0687">Ribonucleoprotein</keyword>
<dbReference type="PANTHER" id="PTHR33284:SF1">
    <property type="entry name" value="RIBOSOMAL PROTEIN L25_GLN-TRNA SYNTHETASE, ANTI-CODON-BINDING DOMAIN-CONTAINING PROTEIN"/>
    <property type="match status" value="1"/>
</dbReference>
<feature type="domain" description="Large ribosomal subunit protein bL25 beta" evidence="8">
    <location>
        <begin position="99"/>
        <end position="178"/>
    </location>
</feature>
<evidence type="ECO:0000256" key="1">
    <source>
        <dbReference type="ARBA" id="ARBA00022730"/>
    </source>
</evidence>
<dbReference type="Gene3D" id="2.40.240.10">
    <property type="entry name" value="Ribosomal Protein L25, Chain P"/>
    <property type="match status" value="1"/>
</dbReference>
<evidence type="ECO:0000313" key="10">
    <source>
        <dbReference type="Proteomes" id="UP001079657"/>
    </source>
</evidence>
<dbReference type="InterPro" id="IPR001021">
    <property type="entry name" value="Ribosomal_bL25_long"/>
</dbReference>
<dbReference type="Proteomes" id="UP001079657">
    <property type="component" value="Unassembled WGS sequence"/>
</dbReference>
<dbReference type="InterPro" id="IPR020057">
    <property type="entry name" value="Ribosomal_bL25_b-dom"/>
</dbReference>
<proteinExistence type="inferred from homology"/>
<dbReference type="Pfam" id="PF14693">
    <property type="entry name" value="Ribosomal_TL5_C"/>
    <property type="match status" value="1"/>
</dbReference>
<dbReference type="EMBL" id="JAPQES010000002">
    <property type="protein sequence ID" value="MCY6370519.1"/>
    <property type="molecule type" value="Genomic_DNA"/>
</dbReference>
<dbReference type="PANTHER" id="PTHR33284">
    <property type="entry name" value="RIBOSOMAL PROTEIN L25/GLN-TRNA SYNTHETASE, ANTI-CODON-BINDING DOMAIN-CONTAINING PROTEIN"/>
    <property type="match status" value="1"/>
</dbReference>
<dbReference type="Pfam" id="PF01386">
    <property type="entry name" value="Ribosomal_L25p"/>
    <property type="match status" value="1"/>
</dbReference>
<organism evidence="9 10">
    <name type="scientific">Clostridium ganghwense</name>
    <dbReference type="NCBI Taxonomy" id="312089"/>
    <lineage>
        <taxon>Bacteria</taxon>
        <taxon>Bacillati</taxon>
        <taxon>Bacillota</taxon>
        <taxon>Clostridia</taxon>
        <taxon>Eubacteriales</taxon>
        <taxon>Clostridiaceae</taxon>
        <taxon>Clostridium</taxon>
    </lineage>
</organism>
<reference evidence="9" key="1">
    <citation type="submission" date="2022-12" db="EMBL/GenBank/DDBJ databases">
        <authorList>
            <person name="Wang J."/>
        </authorList>
    </citation>
    <scope>NUCLEOTIDE SEQUENCE</scope>
    <source>
        <strain evidence="9">HY-42-06</strain>
    </source>
</reference>
<dbReference type="InterPro" id="IPR029751">
    <property type="entry name" value="Ribosomal_L25_dom"/>
</dbReference>
<dbReference type="GO" id="GO:0005840">
    <property type="term" value="C:ribosome"/>
    <property type="evidence" value="ECO:0007669"/>
    <property type="project" value="UniProtKB-KW"/>
</dbReference>
<dbReference type="CDD" id="cd00495">
    <property type="entry name" value="Ribosomal_L25_TL5_CTC"/>
    <property type="match status" value="1"/>
</dbReference>
<evidence type="ECO:0000259" key="7">
    <source>
        <dbReference type="Pfam" id="PF01386"/>
    </source>
</evidence>
<dbReference type="RefSeq" id="WP_268049254.1">
    <property type="nucleotide sequence ID" value="NZ_JAPQES010000002.1"/>
</dbReference>
<evidence type="ECO:0000256" key="4">
    <source>
        <dbReference type="ARBA" id="ARBA00023274"/>
    </source>
</evidence>
<feature type="region of interest" description="Disordered" evidence="6">
    <location>
        <begin position="1"/>
        <end position="21"/>
    </location>
</feature>
<evidence type="ECO:0000256" key="5">
    <source>
        <dbReference type="HAMAP-Rule" id="MF_01334"/>
    </source>
</evidence>
<gene>
    <name evidence="5" type="primary">rplY</name>
    <name evidence="5" type="synonym">ctc</name>
    <name evidence="9" type="ORF">OXH55_07705</name>
</gene>
<dbReference type="SUPFAM" id="SSF50715">
    <property type="entry name" value="Ribosomal protein L25-like"/>
    <property type="match status" value="1"/>
</dbReference>
<dbReference type="HAMAP" id="MF_01334">
    <property type="entry name" value="Ribosomal_bL25_CTC"/>
    <property type="match status" value="1"/>
</dbReference>
<keyword evidence="3 5" id="KW-0689">Ribosomal protein</keyword>
<feature type="domain" description="Large ribosomal subunit protein bL25 L25" evidence="7">
    <location>
        <begin position="4"/>
        <end position="90"/>
    </location>
</feature>
<comment type="caution">
    <text evidence="9">The sequence shown here is derived from an EMBL/GenBank/DDBJ whole genome shotgun (WGS) entry which is preliminary data.</text>
</comment>